<feature type="compositionally biased region" description="Polar residues" evidence="2">
    <location>
        <begin position="324"/>
        <end position="354"/>
    </location>
</feature>
<dbReference type="PROSITE" id="PS51826">
    <property type="entry name" value="PSBD"/>
    <property type="match status" value="1"/>
</dbReference>
<organism evidence="4">
    <name type="scientific">uncultured Rubrobacteraceae bacterium</name>
    <dbReference type="NCBI Taxonomy" id="349277"/>
    <lineage>
        <taxon>Bacteria</taxon>
        <taxon>Bacillati</taxon>
        <taxon>Actinomycetota</taxon>
        <taxon>Rubrobacteria</taxon>
        <taxon>Rubrobacterales</taxon>
        <taxon>Rubrobacteraceae</taxon>
        <taxon>environmental samples</taxon>
    </lineage>
</organism>
<comment type="similarity">
    <text evidence="1">Belongs to the 2-oxoacid dehydrogenase family.</text>
</comment>
<evidence type="ECO:0000259" key="3">
    <source>
        <dbReference type="PROSITE" id="PS51826"/>
    </source>
</evidence>
<evidence type="ECO:0000256" key="1">
    <source>
        <dbReference type="ARBA" id="ARBA00007317"/>
    </source>
</evidence>
<protein>
    <recommendedName>
        <fullName evidence="3">Peripheral subunit-binding (PSBD) domain-containing protein</fullName>
    </recommendedName>
</protein>
<evidence type="ECO:0000256" key="2">
    <source>
        <dbReference type="SAM" id="MobiDB-lite"/>
    </source>
</evidence>
<dbReference type="InterPro" id="IPR004167">
    <property type="entry name" value="PSBD"/>
</dbReference>
<dbReference type="SUPFAM" id="SSF47005">
    <property type="entry name" value="Peripheral subunit-binding domain of 2-oxo acid dehydrogenase complex"/>
    <property type="match status" value="1"/>
</dbReference>
<proteinExistence type="inferred from homology"/>
<dbReference type="AlphaFoldDB" id="A0A6J4QHM7"/>
<gene>
    <name evidence="4" type="ORF">AVDCRST_MAG28-624</name>
</gene>
<dbReference type="EMBL" id="CADCVE010000018">
    <property type="protein sequence ID" value="CAA9444999.1"/>
    <property type="molecule type" value="Genomic_DNA"/>
</dbReference>
<name>A0A6J4QHM7_9ACTN</name>
<feature type="region of interest" description="Disordered" evidence="2">
    <location>
        <begin position="324"/>
        <end position="398"/>
    </location>
</feature>
<sequence>MMDPTELWRQWYETSAAMWSSVFEAGRKNYADPNKVYQQWFDGLEGFQQMFGAIGWPSMMAGNNSLTAVSNGHPPTAANPATEPAAQNPGAALKPASDAAAGQAAEVRNLWNQWSQETQESWRKSIALTQEAVELTPRWIAALDQIRNNLLSADGFPSDPLQLSTRLYNATNGPISDFLSDLLEREDILDISSQFLQNYASFSKVFRRNSEEYLKNLSIPVRSDITRVAELVLALEDKIEDLEDTFEGFEDSQAASEQATSGNAESLASIEEHLTGLENKLESISNSADASPEAATADAVGSLEKRLDNVEGKIDQILAALERSSQNGTARTEAQQEDANSQAEASQAETSQEGASEVNATAAARRKAQELGLNLSGVDGTGTGGQITVDDVRRKGAS</sequence>
<dbReference type="Gene3D" id="4.10.320.10">
    <property type="entry name" value="E3-binding domain"/>
    <property type="match status" value="1"/>
</dbReference>
<feature type="region of interest" description="Disordered" evidence="2">
    <location>
        <begin position="67"/>
        <end position="99"/>
    </location>
</feature>
<reference evidence="4" key="1">
    <citation type="submission" date="2020-02" db="EMBL/GenBank/DDBJ databases">
        <authorList>
            <person name="Meier V. D."/>
        </authorList>
    </citation>
    <scope>NUCLEOTIDE SEQUENCE</scope>
    <source>
        <strain evidence="4">AVDCRST_MAG28</strain>
    </source>
</reference>
<dbReference type="GO" id="GO:0016746">
    <property type="term" value="F:acyltransferase activity"/>
    <property type="evidence" value="ECO:0007669"/>
    <property type="project" value="InterPro"/>
</dbReference>
<dbReference type="InterPro" id="IPR036625">
    <property type="entry name" value="E3-bd_dom_sf"/>
</dbReference>
<dbReference type="Pfam" id="PF02817">
    <property type="entry name" value="E3_binding"/>
    <property type="match status" value="1"/>
</dbReference>
<accession>A0A6J4QHM7</accession>
<feature type="domain" description="Peripheral subunit-binding (PSBD)" evidence="3">
    <location>
        <begin position="359"/>
        <end position="396"/>
    </location>
</feature>
<evidence type="ECO:0000313" key="4">
    <source>
        <dbReference type="EMBL" id="CAA9444999.1"/>
    </source>
</evidence>
<feature type="compositionally biased region" description="Low complexity" evidence="2">
    <location>
        <begin position="74"/>
        <end position="89"/>
    </location>
</feature>